<proteinExistence type="predicted"/>
<evidence type="ECO:0000256" key="1">
    <source>
        <dbReference type="SAM" id="MobiDB-lite"/>
    </source>
</evidence>
<accession>A0A238US79</accession>
<name>A0A238US79_9ACTN</name>
<evidence type="ECO:0000256" key="2">
    <source>
        <dbReference type="SAM" id="Phobius"/>
    </source>
</evidence>
<reference evidence="3 4" key="1">
    <citation type="submission" date="2017-06" db="EMBL/GenBank/DDBJ databases">
        <authorList>
            <person name="Kim H.J."/>
            <person name="Triplett B.A."/>
        </authorList>
    </citation>
    <scope>NUCLEOTIDE SEQUENCE [LARGE SCALE GENOMIC DNA]</scope>
    <source>
        <strain evidence="3 4">DSM 44272</strain>
    </source>
</reference>
<dbReference type="OrthoDB" id="5197718at2"/>
<keyword evidence="2" id="KW-1133">Transmembrane helix</keyword>
<gene>
    <name evidence="3" type="ORF">SAMN06272737_101299</name>
</gene>
<dbReference type="AlphaFoldDB" id="A0A238US79"/>
<protein>
    <submittedName>
        <fullName evidence="3">Uncharacterized protein</fullName>
    </submittedName>
</protein>
<keyword evidence="2" id="KW-0812">Transmembrane</keyword>
<evidence type="ECO:0000313" key="3">
    <source>
        <dbReference type="EMBL" id="SNR24876.1"/>
    </source>
</evidence>
<feature type="region of interest" description="Disordered" evidence="1">
    <location>
        <begin position="62"/>
        <end position="84"/>
    </location>
</feature>
<keyword evidence="4" id="KW-1185">Reference proteome</keyword>
<evidence type="ECO:0000313" key="4">
    <source>
        <dbReference type="Proteomes" id="UP000198403"/>
    </source>
</evidence>
<sequence>MTQATSPPLPGSMTVPPLAGWEVILAVVALLVAVAVVSLVVLAAGAAENGRSEWQAWLDARSSRHSDPDACDRSAELVRPEPGG</sequence>
<dbReference type="Proteomes" id="UP000198403">
    <property type="component" value="Unassembled WGS sequence"/>
</dbReference>
<dbReference type="RefSeq" id="WP_089334786.1">
    <property type="nucleotide sequence ID" value="NZ_FZNO01000001.1"/>
</dbReference>
<dbReference type="EMBL" id="FZNO01000001">
    <property type="protein sequence ID" value="SNR24876.1"/>
    <property type="molecule type" value="Genomic_DNA"/>
</dbReference>
<feature type="transmembrane region" description="Helical" evidence="2">
    <location>
        <begin position="23"/>
        <end position="47"/>
    </location>
</feature>
<keyword evidence="2" id="KW-0472">Membrane</keyword>
<organism evidence="3 4">
    <name type="scientific">Blastococcus mobilis</name>
    <dbReference type="NCBI Taxonomy" id="1938746"/>
    <lineage>
        <taxon>Bacteria</taxon>
        <taxon>Bacillati</taxon>
        <taxon>Actinomycetota</taxon>
        <taxon>Actinomycetes</taxon>
        <taxon>Geodermatophilales</taxon>
        <taxon>Geodermatophilaceae</taxon>
        <taxon>Blastococcus</taxon>
    </lineage>
</organism>